<evidence type="ECO:0000256" key="2">
    <source>
        <dbReference type="ARBA" id="ARBA00004496"/>
    </source>
</evidence>
<name>A0A7J7P6W0_9MAGN</name>
<gene>
    <name evidence="14" type="ORF">GIB67_026406</name>
</gene>
<keyword evidence="8" id="KW-0862">Zinc</keyword>
<evidence type="ECO:0000256" key="10">
    <source>
        <dbReference type="ARBA" id="ARBA00023027"/>
    </source>
</evidence>
<evidence type="ECO:0000313" key="14">
    <source>
        <dbReference type="EMBL" id="KAF6174918.1"/>
    </source>
</evidence>
<comment type="cofactor">
    <cofactor evidence="1">
        <name>Zn(2+)</name>
        <dbReference type="ChEBI" id="CHEBI:29105"/>
    </cofactor>
</comment>
<accession>A0A7J7P6W0</accession>
<evidence type="ECO:0000256" key="8">
    <source>
        <dbReference type="ARBA" id="ARBA00022833"/>
    </source>
</evidence>
<keyword evidence="9" id="KW-0560">Oxidoreductase</keyword>
<evidence type="ECO:0000256" key="12">
    <source>
        <dbReference type="ARBA" id="ARBA00049243"/>
    </source>
</evidence>
<dbReference type="PANTHER" id="PTHR43880:SF9">
    <property type="entry name" value="ALCOHOL DEHYDROGENASE 1"/>
    <property type="match status" value="1"/>
</dbReference>
<keyword evidence="6" id="KW-0963">Cytoplasm</keyword>
<evidence type="ECO:0000256" key="3">
    <source>
        <dbReference type="ARBA" id="ARBA00008072"/>
    </source>
</evidence>
<dbReference type="InterPro" id="IPR011032">
    <property type="entry name" value="GroES-like_sf"/>
</dbReference>
<evidence type="ECO:0000256" key="5">
    <source>
        <dbReference type="ARBA" id="ARBA00013190"/>
    </source>
</evidence>
<dbReference type="SUPFAM" id="SSF50129">
    <property type="entry name" value="GroES-like"/>
    <property type="match status" value="1"/>
</dbReference>
<keyword evidence="13" id="KW-0732">Signal</keyword>
<dbReference type="GO" id="GO:0046294">
    <property type="term" value="P:formaldehyde catabolic process"/>
    <property type="evidence" value="ECO:0007669"/>
    <property type="project" value="TreeGrafter"/>
</dbReference>
<comment type="subcellular location">
    <subcellularLocation>
        <location evidence="2">Cytoplasm</location>
    </subcellularLocation>
</comment>
<comment type="similarity">
    <text evidence="3">Belongs to the zinc-containing alcohol dehydrogenase family.</text>
</comment>
<proteinExistence type="inferred from homology"/>
<evidence type="ECO:0000256" key="7">
    <source>
        <dbReference type="ARBA" id="ARBA00022723"/>
    </source>
</evidence>
<dbReference type="OrthoDB" id="1728405at2759"/>
<dbReference type="Gene3D" id="3.90.180.10">
    <property type="entry name" value="Medium-chain alcohol dehydrogenases, catalytic domain"/>
    <property type="match status" value="1"/>
</dbReference>
<evidence type="ECO:0000256" key="1">
    <source>
        <dbReference type="ARBA" id="ARBA00001947"/>
    </source>
</evidence>
<dbReference type="GO" id="GO:0051903">
    <property type="term" value="F:S-(hydroxymethyl)glutathione dehydrogenase [NAD(P)+] activity"/>
    <property type="evidence" value="ECO:0007669"/>
    <property type="project" value="TreeGrafter"/>
</dbReference>
<evidence type="ECO:0000256" key="11">
    <source>
        <dbReference type="ARBA" id="ARBA00049164"/>
    </source>
</evidence>
<keyword evidence="10" id="KW-0520">NAD</keyword>
<comment type="caution">
    <text evidence="14">The sequence shown here is derived from an EMBL/GenBank/DDBJ whole genome shotgun (WGS) entry which is preliminary data.</text>
</comment>
<evidence type="ECO:0000256" key="13">
    <source>
        <dbReference type="SAM" id="SignalP"/>
    </source>
</evidence>
<dbReference type="GO" id="GO:0004022">
    <property type="term" value="F:alcohol dehydrogenase (NAD+) activity"/>
    <property type="evidence" value="ECO:0007669"/>
    <property type="project" value="UniProtKB-EC"/>
</dbReference>
<protein>
    <recommendedName>
        <fullName evidence="5">alcohol dehydrogenase</fullName>
        <ecNumber evidence="5">1.1.1.1</ecNumber>
    </recommendedName>
</protein>
<keyword evidence="7" id="KW-0479">Metal-binding</keyword>
<evidence type="ECO:0000313" key="15">
    <source>
        <dbReference type="Proteomes" id="UP000541444"/>
    </source>
</evidence>
<dbReference type="GO" id="GO:0008270">
    <property type="term" value="F:zinc ion binding"/>
    <property type="evidence" value="ECO:0007669"/>
    <property type="project" value="TreeGrafter"/>
</dbReference>
<keyword evidence="15" id="KW-1185">Reference proteome</keyword>
<dbReference type="AlphaFoldDB" id="A0A7J7P6W0"/>
<dbReference type="Gene3D" id="3.40.50.720">
    <property type="entry name" value="NAD(P)-binding Rossmann-like Domain"/>
    <property type="match status" value="1"/>
</dbReference>
<sequence length="107" mass="12090">MWHNQKISSTVVVFILGAVGLADDERARVSGKSRIIGVDLNTNRFEGGEQVTKVGVLVYWLVYQTKELQVEKFITHAVPFSEINKAFDLMLKEKVFDASLTWMDNNG</sequence>
<comment type="catalytic activity">
    <reaction evidence="12">
        <text>a primary alcohol + NAD(+) = an aldehyde + NADH + H(+)</text>
        <dbReference type="Rhea" id="RHEA:10736"/>
        <dbReference type="ChEBI" id="CHEBI:15378"/>
        <dbReference type="ChEBI" id="CHEBI:15734"/>
        <dbReference type="ChEBI" id="CHEBI:17478"/>
        <dbReference type="ChEBI" id="CHEBI:57540"/>
        <dbReference type="ChEBI" id="CHEBI:57945"/>
        <dbReference type="EC" id="1.1.1.1"/>
    </reaction>
</comment>
<feature type="signal peptide" evidence="13">
    <location>
        <begin position="1"/>
        <end position="22"/>
    </location>
</feature>
<dbReference type="GO" id="GO:0005829">
    <property type="term" value="C:cytosol"/>
    <property type="evidence" value="ECO:0007669"/>
    <property type="project" value="TreeGrafter"/>
</dbReference>
<feature type="chain" id="PRO_5029908145" description="alcohol dehydrogenase" evidence="13">
    <location>
        <begin position="23"/>
        <end position="107"/>
    </location>
</feature>
<organism evidence="14 15">
    <name type="scientific">Kingdonia uniflora</name>
    <dbReference type="NCBI Taxonomy" id="39325"/>
    <lineage>
        <taxon>Eukaryota</taxon>
        <taxon>Viridiplantae</taxon>
        <taxon>Streptophyta</taxon>
        <taxon>Embryophyta</taxon>
        <taxon>Tracheophyta</taxon>
        <taxon>Spermatophyta</taxon>
        <taxon>Magnoliopsida</taxon>
        <taxon>Ranunculales</taxon>
        <taxon>Circaeasteraceae</taxon>
        <taxon>Kingdonia</taxon>
    </lineage>
</organism>
<dbReference type="EC" id="1.1.1.1" evidence="5"/>
<dbReference type="PANTHER" id="PTHR43880">
    <property type="entry name" value="ALCOHOL DEHYDROGENASE"/>
    <property type="match status" value="1"/>
</dbReference>
<evidence type="ECO:0000256" key="9">
    <source>
        <dbReference type="ARBA" id="ARBA00023002"/>
    </source>
</evidence>
<dbReference type="Proteomes" id="UP000541444">
    <property type="component" value="Unassembled WGS sequence"/>
</dbReference>
<dbReference type="EMBL" id="JACGCM010000223">
    <property type="protein sequence ID" value="KAF6174918.1"/>
    <property type="molecule type" value="Genomic_DNA"/>
</dbReference>
<comment type="catalytic activity">
    <reaction evidence="11">
        <text>a secondary alcohol + NAD(+) = a ketone + NADH + H(+)</text>
        <dbReference type="Rhea" id="RHEA:10740"/>
        <dbReference type="ChEBI" id="CHEBI:15378"/>
        <dbReference type="ChEBI" id="CHEBI:17087"/>
        <dbReference type="ChEBI" id="CHEBI:35681"/>
        <dbReference type="ChEBI" id="CHEBI:57540"/>
        <dbReference type="ChEBI" id="CHEBI:57945"/>
        <dbReference type="EC" id="1.1.1.1"/>
    </reaction>
</comment>
<evidence type="ECO:0000256" key="4">
    <source>
        <dbReference type="ARBA" id="ARBA00011738"/>
    </source>
</evidence>
<reference evidence="14 15" key="1">
    <citation type="journal article" date="2020" name="IScience">
        <title>Genome Sequencing of the Endangered Kingdonia uniflora (Circaeasteraceae, Ranunculales) Reveals Potential Mechanisms of Evolutionary Specialization.</title>
        <authorList>
            <person name="Sun Y."/>
            <person name="Deng T."/>
            <person name="Zhang A."/>
            <person name="Moore M.J."/>
            <person name="Landis J.B."/>
            <person name="Lin N."/>
            <person name="Zhang H."/>
            <person name="Zhang X."/>
            <person name="Huang J."/>
            <person name="Zhang X."/>
            <person name="Sun H."/>
            <person name="Wang H."/>
        </authorList>
    </citation>
    <scope>NUCLEOTIDE SEQUENCE [LARGE SCALE GENOMIC DNA]</scope>
    <source>
        <strain evidence="14">TB1705</strain>
        <tissue evidence="14">Leaf</tissue>
    </source>
</reference>
<evidence type="ECO:0000256" key="6">
    <source>
        <dbReference type="ARBA" id="ARBA00022490"/>
    </source>
</evidence>
<comment type="subunit">
    <text evidence="4">Homodimer.</text>
</comment>